<protein>
    <submittedName>
        <fullName evidence="1">Uncharacterized protein</fullName>
    </submittedName>
</protein>
<proteinExistence type="predicted"/>
<accession>A0A0E9S5Z2</accession>
<reference evidence="1" key="2">
    <citation type="journal article" date="2015" name="Fish Shellfish Immunol.">
        <title>Early steps in the European eel (Anguilla anguilla)-Vibrio vulnificus interaction in the gills: Role of the RtxA13 toxin.</title>
        <authorList>
            <person name="Callol A."/>
            <person name="Pajuelo D."/>
            <person name="Ebbesson L."/>
            <person name="Teles M."/>
            <person name="MacKenzie S."/>
            <person name="Amaro C."/>
        </authorList>
    </citation>
    <scope>NUCLEOTIDE SEQUENCE</scope>
</reference>
<dbReference type="AlphaFoldDB" id="A0A0E9S5Z2"/>
<organism evidence="1">
    <name type="scientific">Anguilla anguilla</name>
    <name type="common">European freshwater eel</name>
    <name type="synonym">Muraena anguilla</name>
    <dbReference type="NCBI Taxonomy" id="7936"/>
    <lineage>
        <taxon>Eukaryota</taxon>
        <taxon>Metazoa</taxon>
        <taxon>Chordata</taxon>
        <taxon>Craniata</taxon>
        <taxon>Vertebrata</taxon>
        <taxon>Euteleostomi</taxon>
        <taxon>Actinopterygii</taxon>
        <taxon>Neopterygii</taxon>
        <taxon>Teleostei</taxon>
        <taxon>Anguilliformes</taxon>
        <taxon>Anguillidae</taxon>
        <taxon>Anguilla</taxon>
    </lineage>
</organism>
<name>A0A0E9S5Z2_ANGAN</name>
<dbReference type="EMBL" id="GBXM01054816">
    <property type="protein sequence ID" value="JAH53761.1"/>
    <property type="molecule type" value="Transcribed_RNA"/>
</dbReference>
<evidence type="ECO:0000313" key="1">
    <source>
        <dbReference type="EMBL" id="JAH36809.1"/>
    </source>
</evidence>
<dbReference type="EMBL" id="GBXM01071768">
    <property type="protein sequence ID" value="JAH36809.1"/>
    <property type="molecule type" value="Transcribed_RNA"/>
</dbReference>
<reference evidence="1" key="1">
    <citation type="submission" date="2014-11" db="EMBL/GenBank/DDBJ databases">
        <authorList>
            <person name="Amaro Gonzalez C."/>
        </authorList>
    </citation>
    <scope>NUCLEOTIDE SEQUENCE</scope>
</reference>
<sequence>MQIKYLVNGTTAVSYLGIEPVTFTLPPRIQRTFMISGGKTDQPLSSEVLKTGNVTNAFT</sequence>